<proteinExistence type="predicted"/>
<protein>
    <submittedName>
        <fullName evidence="1">Uncharacterized protein</fullName>
    </submittedName>
</protein>
<sequence length="92" mass="9558">MPAEQAGRLAAGEPRAAAKGLQLGSELAPAYGGTVTHARLLPVAGSVRAKPPMAHPEDGPNTVARRRVHRIGRQIYAYLGGSAYVTDDTVAV</sequence>
<evidence type="ECO:0000313" key="2">
    <source>
        <dbReference type="Proteomes" id="UP000472710"/>
    </source>
</evidence>
<organism evidence="1 2">
    <name type="scientific">Streptomyces diastaticus subsp. diastaticus</name>
    <dbReference type="NCBI Taxonomy" id="68040"/>
    <lineage>
        <taxon>Bacteria</taxon>
        <taxon>Bacillati</taxon>
        <taxon>Actinomycetota</taxon>
        <taxon>Actinomycetes</taxon>
        <taxon>Kitasatosporales</taxon>
        <taxon>Streptomycetaceae</taxon>
        <taxon>Streptomyces</taxon>
        <taxon>Streptomyces diastaticus group</taxon>
    </lineage>
</organism>
<keyword evidence="2" id="KW-1185">Reference proteome</keyword>
<dbReference type="Proteomes" id="UP000472710">
    <property type="component" value="Unassembled WGS sequence"/>
</dbReference>
<name>A0ABQ1CQ65_STRDI</name>
<gene>
    <name evidence="1" type="ORF">Sdia_30260</name>
</gene>
<comment type="caution">
    <text evidence="1">The sequence shown here is derived from an EMBL/GenBank/DDBJ whole genome shotgun (WGS) entry which is preliminary data.</text>
</comment>
<dbReference type="EMBL" id="BLLN01000003">
    <property type="protein sequence ID" value="GFH72258.1"/>
    <property type="molecule type" value="Genomic_DNA"/>
</dbReference>
<evidence type="ECO:0000313" key="1">
    <source>
        <dbReference type="EMBL" id="GFH72258.1"/>
    </source>
</evidence>
<reference evidence="1 2" key="1">
    <citation type="submission" date="2020-02" db="EMBL/GenBank/DDBJ databases">
        <title>Whole genome shotgun sequence of Streptomyces diastaticus subsp. diastaticus NBRC 13412.</title>
        <authorList>
            <person name="Ichikawa N."/>
            <person name="Komaki H."/>
            <person name="Tamura T."/>
        </authorList>
    </citation>
    <scope>NUCLEOTIDE SEQUENCE [LARGE SCALE GENOMIC DNA]</scope>
    <source>
        <strain evidence="1 2">NBRC 13412</strain>
    </source>
</reference>
<accession>A0ABQ1CQ65</accession>